<evidence type="ECO:0000313" key="2">
    <source>
        <dbReference type="Proteomes" id="UP000076079"/>
    </source>
</evidence>
<accession>A0A143PRW3</accession>
<name>A0A143PRW3_LUTPR</name>
<dbReference type="KEGG" id="abac:LuPra_04083"/>
<protein>
    <submittedName>
        <fullName evidence="1">Uncharacterized protein</fullName>
    </submittedName>
</protein>
<evidence type="ECO:0000313" key="1">
    <source>
        <dbReference type="EMBL" id="AMY10840.1"/>
    </source>
</evidence>
<dbReference type="RefSeq" id="WP_110172439.1">
    <property type="nucleotide sequence ID" value="NZ_CP015136.1"/>
</dbReference>
<dbReference type="AlphaFoldDB" id="A0A143PRW3"/>
<dbReference type="Proteomes" id="UP000076079">
    <property type="component" value="Chromosome"/>
</dbReference>
<organism evidence="1 2">
    <name type="scientific">Luteitalea pratensis</name>
    <dbReference type="NCBI Taxonomy" id="1855912"/>
    <lineage>
        <taxon>Bacteria</taxon>
        <taxon>Pseudomonadati</taxon>
        <taxon>Acidobacteriota</taxon>
        <taxon>Vicinamibacteria</taxon>
        <taxon>Vicinamibacterales</taxon>
        <taxon>Vicinamibacteraceae</taxon>
        <taxon>Luteitalea</taxon>
    </lineage>
</organism>
<keyword evidence="2" id="KW-1185">Reference proteome</keyword>
<sequence>MPRTFAATIITEVEFVGGDSESEEVNKKYLEHLMQELEKVASNLSLRTIKDTRVTMSAGAMMRPAR</sequence>
<reference evidence="1 2" key="1">
    <citation type="journal article" date="2016" name="Genome Announc.">
        <title>First Complete Genome Sequence of a Subdivision 6 Acidobacterium Strain.</title>
        <authorList>
            <person name="Huang S."/>
            <person name="Vieira S."/>
            <person name="Bunk B."/>
            <person name="Riedel T."/>
            <person name="Sproer C."/>
            <person name="Overmann J."/>
        </authorList>
    </citation>
    <scope>NUCLEOTIDE SEQUENCE [LARGE SCALE GENOMIC DNA]</scope>
    <source>
        <strain evidence="2">DSM 100886 HEG_-6_39</strain>
    </source>
</reference>
<proteinExistence type="predicted"/>
<dbReference type="EMBL" id="CP015136">
    <property type="protein sequence ID" value="AMY10840.1"/>
    <property type="molecule type" value="Genomic_DNA"/>
</dbReference>
<reference evidence="2" key="2">
    <citation type="submission" date="2016-04" db="EMBL/GenBank/DDBJ databases">
        <title>First Complete Genome Sequence of a Subdivision 6 Acidobacterium.</title>
        <authorList>
            <person name="Huang S."/>
            <person name="Vieira S."/>
            <person name="Bunk B."/>
            <person name="Riedel T."/>
            <person name="Sproeer C."/>
            <person name="Overmann J."/>
        </authorList>
    </citation>
    <scope>NUCLEOTIDE SEQUENCE [LARGE SCALE GENOMIC DNA]</scope>
    <source>
        <strain evidence="2">DSM 100886 HEG_-6_39</strain>
    </source>
</reference>
<gene>
    <name evidence="1" type="ORF">LuPra_04083</name>
</gene>